<evidence type="ECO:0000313" key="2">
    <source>
        <dbReference type="Proteomes" id="UP000515917"/>
    </source>
</evidence>
<organism evidence="1 2">
    <name type="scientific">Iodobacter fluviatilis</name>
    <dbReference type="NCBI Taxonomy" id="537"/>
    <lineage>
        <taxon>Bacteria</taxon>
        <taxon>Pseudomonadati</taxon>
        <taxon>Pseudomonadota</taxon>
        <taxon>Betaproteobacteria</taxon>
        <taxon>Neisseriales</taxon>
        <taxon>Chitinibacteraceae</taxon>
        <taxon>Iodobacter</taxon>
    </lineage>
</organism>
<proteinExistence type="predicted"/>
<geneLocation type="plasmid" evidence="1 2">
    <name>pl1</name>
</geneLocation>
<dbReference type="EMBL" id="CP025783">
    <property type="protein sequence ID" value="QBC45962.1"/>
    <property type="molecule type" value="Genomic_DNA"/>
</dbReference>
<accession>A0A7G3GFP3</accession>
<dbReference type="AlphaFoldDB" id="A0A7G3GFP3"/>
<keyword evidence="2" id="KW-1185">Reference proteome</keyword>
<keyword evidence="1" id="KW-0614">Plasmid</keyword>
<dbReference type="Proteomes" id="UP000515917">
    <property type="component" value="Plasmid pl1"/>
</dbReference>
<reference evidence="1 2" key="1">
    <citation type="submission" date="2018-01" db="EMBL/GenBank/DDBJ databases">
        <title>Genome sequence of Iodobacter sp. strain PCH194 isolated from Indian Trans-Himalaya.</title>
        <authorList>
            <person name="Kumar V."/>
            <person name="Thakur V."/>
            <person name="Kumar S."/>
            <person name="Singh D."/>
        </authorList>
    </citation>
    <scope>NUCLEOTIDE SEQUENCE [LARGE SCALE GENOMIC DNA]</scope>
    <source>
        <strain evidence="1 2">PCH194</strain>
        <plasmid evidence="1 2">pl1</plasmid>
    </source>
</reference>
<name>A0A7G3GFP3_9NEIS</name>
<sequence>MFDGRKGVDKVTETRVIETFPGMVFDERLPESVKVKEAIMRRVSVFSEPNTAVAKSVARLSKEFLTKLGYEGFADELETAGNDVE</sequence>
<dbReference type="KEGG" id="ifl:C1H71_20715"/>
<evidence type="ECO:0000313" key="1">
    <source>
        <dbReference type="EMBL" id="QBC45962.1"/>
    </source>
</evidence>
<gene>
    <name evidence="1" type="ORF">C1H71_20715</name>
</gene>
<dbReference type="Gene3D" id="3.40.50.300">
    <property type="entry name" value="P-loop containing nucleotide triphosphate hydrolases"/>
    <property type="match status" value="1"/>
</dbReference>
<dbReference type="InterPro" id="IPR027417">
    <property type="entry name" value="P-loop_NTPase"/>
</dbReference>
<protein>
    <submittedName>
        <fullName evidence="1">Uncharacterized protein</fullName>
    </submittedName>
</protein>